<evidence type="ECO:0000256" key="4">
    <source>
        <dbReference type="ARBA" id="ARBA00022448"/>
    </source>
</evidence>
<evidence type="ECO:0000256" key="9">
    <source>
        <dbReference type="ARBA" id="ARBA00023136"/>
    </source>
</evidence>
<gene>
    <name evidence="11" type="ORF">GCM10009105_33560</name>
</gene>
<evidence type="ECO:0000256" key="6">
    <source>
        <dbReference type="ARBA" id="ARBA00022519"/>
    </source>
</evidence>
<keyword evidence="4" id="KW-0813">Transport</keyword>
<accession>A0ABN1IVU0</accession>
<keyword evidence="7" id="KW-0812">Transmembrane</keyword>
<keyword evidence="12" id="KW-1185">Reference proteome</keyword>
<evidence type="ECO:0000256" key="2">
    <source>
        <dbReference type="ARBA" id="ARBA00007208"/>
    </source>
</evidence>
<keyword evidence="5" id="KW-1003">Cell membrane</keyword>
<evidence type="ECO:0000313" key="12">
    <source>
        <dbReference type="Proteomes" id="UP001501523"/>
    </source>
</evidence>
<keyword evidence="6" id="KW-0997">Cell inner membrane</keyword>
<evidence type="ECO:0000256" key="8">
    <source>
        <dbReference type="ARBA" id="ARBA00022927"/>
    </source>
</evidence>
<comment type="caution">
    <text evidence="11">The sequence shown here is derived from an EMBL/GenBank/DDBJ whole genome shotgun (WGS) entry which is preliminary data.</text>
</comment>
<proteinExistence type="inferred from homology"/>
<dbReference type="Pfam" id="PF01203">
    <property type="entry name" value="T2SSN"/>
    <property type="match status" value="1"/>
</dbReference>
<organism evidence="11 12">
    <name type="scientific">Dokdonella soli</name>
    <dbReference type="NCBI Taxonomy" id="529810"/>
    <lineage>
        <taxon>Bacteria</taxon>
        <taxon>Pseudomonadati</taxon>
        <taxon>Pseudomonadota</taxon>
        <taxon>Gammaproteobacteria</taxon>
        <taxon>Lysobacterales</taxon>
        <taxon>Rhodanobacteraceae</taxon>
        <taxon>Dokdonella</taxon>
    </lineage>
</organism>
<dbReference type="EMBL" id="BAAAEU010000024">
    <property type="protein sequence ID" value="GAA0722405.1"/>
    <property type="molecule type" value="Genomic_DNA"/>
</dbReference>
<comment type="subcellular location">
    <subcellularLocation>
        <location evidence="1">Cell inner membrane</location>
    </subcellularLocation>
</comment>
<reference evidence="11 12" key="1">
    <citation type="journal article" date="2019" name="Int. J. Syst. Evol. Microbiol.">
        <title>The Global Catalogue of Microorganisms (GCM) 10K type strain sequencing project: providing services to taxonomists for standard genome sequencing and annotation.</title>
        <authorList>
            <consortium name="The Broad Institute Genomics Platform"/>
            <consortium name="The Broad Institute Genome Sequencing Center for Infectious Disease"/>
            <person name="Wu L."/>
            <person name="Ma J."/>
        </authorList>
    </citation>
    <scope>NUCLEOTIDE SEQUENCE [LARGE SCALE GENOMIC DNA]</scope>
    <source>
        <strain evidence="11 12">JCM 15421</strain>
    </source>
</reference>
<keyword evidence="8" id="KW-0653">Protein transport</keyword>
<name>A0ABN1IVU0_9GAMM</name>
<keyword evidence="9" id="KW-0472">Membrane</keyword>
<dbReference type="InterPro" id="IPR022792">
    <property type="entry name" value="T2SS_protein-GspN"/>
</dbReference>
<evidence type="ECO:0000256" key="10">
    <source>
        <dbReference type="ARBA" id="ARBA00030772"/>
    </source>
</evidence>
<protein>
    <recommendedName>
        <fullName evidence="3">Type II secretion system protein N</fullName>
    </recommendedName>
    <alternativeName>
        <fullName evidence="10">General secretion pathway protein N</fullName>
    </alternativeName>
</protein>
<sequence>MRVFKILLALLVFVLVVAGILAWTLPADVGYRYGTRYLGPVALTGISGTVWNGHADGVSVFGHDIGELDWHASKGPLLHGQFVADVRIKGAGVDVAGELARSAGMISARDLRFSMPAALLAPVLDIGTLKLLGTISGVVNQATLANAMLRDASGNARWSDAGVAGQAEARFSDILAEFASQPDGSVAGTLRDDGQGTLAVDGTFKVRFATTDAQARLSARNGDAQITEALRYIGEPQPDGSTKLVVHGQILKVL</sequence>
<dbReference type="Proteomes" id="UP001501523">
    <property type="component" value="Unassembled WGS sequence"/>
</dbReference>
<evidence type="ECO:0000256" key="1">
    <source>
        <dbReference type="ARBA" id="ARBA00004533"/>
    </source>
</evidence>
<dbReference type="RefSeq" id="WP_343793239.1">
    <property type="nucleotide sequence ID" value="NZ_BAAAEU010000024.1"/>
</dbReference>
<evidence type="ECO:0000256" key="5">
    <source>
        <dbReference type="ARBA" id="ARBA00022475"/>
    </source>
</evidence>
<evidence type="ECO:0000313" key="11">
    <source>
        <dbReference type="EMBL" id="GAA0722405.1"/>
    </source>
</evidence>
<comment type="similarity">
    <text evidence="2">Belongs to the GSP N family.</text>
</comment>
<evidence type="ECO:0000256" key="3">
    <source>
        <dbReference type="ARBA" id="ARBA00021563"/>
    </source>
</evidence>
<evidence type="ECO:0000256" key="7">
    <source>
        <dbReference type="ARBA" id="ARBA00022692"/>
    </source>
</evidence>